<gene>
    <name evidence="1" type="ORF">CALFYP1_00600</name>
</gene>
<reference evidence="1" key="1">
    <citation type="submission" date="2019-11" db="EMBL/GenBank/DDBJ databases">
        <authorList>
            <person name="Feng L."/>
        </authorList>
    </citation>
    <scope>NUCLEOTIDE SEQUENCE</scope>
    <source>
        <strain evidence="1">CAmalonaticusLFYP1</strain>
    </source>
</reference>
<proteinExistence type="predicted"/>
<accession>A0A6N2X5I6</accession>
<dbReference type="EMBL" id="CACRTI010000018">
    <property type="protein sequence ID" value="VYT49197.1"/>
    <property type="molecule type" value="Genomic_DNA"/>
</dbReference>
<name>A0A6N2X5I6_CITAM</name>
<sequence>MFSRINVDACKTSGCKNLGVLNSPDYSVQGKYVLCRACGFLFPLISERSLNLFRQSANQLWSGLIKVCPGCGGATLKKYGFSAQGAPRLYCLQCHKTFISPVGDKTDPRQEALARLIQEGHSLADIRTSLTLDSTGLNRLLQKLSRQSNQVERAYIFQKLDLIMSTRAFRVKFNGGDGCLYVLVTAEENSGRVIAVTTNYSTLPVEDEYRYTSYYEERLAPGTLTHLVQRKELIIMRRNILFDVDYGPASLHKNDPGMLVKPVLPAYRHFELVKALTDERSLNVQHYIEQECFIFGGCLMANLQHVQQGRCHISFVRERGCSARQNDIPYRMFQSGGIRNNVWHTFSTRDYALAICNLTGTKKTSMLRYATLAGATAFIQYINNHPFLPQLNRMSPANVTATLDYLRYTFNRLCNEQYDR</sequence>
<protein>
    <recommendedName>
        <fullName evidence="2">Cytoplasmic protein</fullName>
    </recommendedName>
</protein>
<dbReference type="AlphaFoldDB" id="A0A6N2X5I6"/>
<organism evidence="1">
    <name type="scientific">Citrobacter amalonaticus</name>
    <dbReference type="NCBI Taxonomy" id="35703"/>
    <lineage>
        <taxon>Bacteria</taxon>
        <taxon>Pseudomonadati</taxon>
        <taxon>Pseudomonadota</taxon>
        <taxon>Gammaproteobacteria</taxon>
        <taxon>Enterobacterales</taxon>
        <taxon>Enterobacteriaceae</taxon>
        <taxon>Citrobacter</taxon>
    </lineage>
</organism>
<evidence type="ECO:0008006" key="2">
    <source>
        <dbReference type="Google" id="ProtNLM"/>
    </source>
</evidence>
<dbReference type="RefSeq" id="WP_156595626.1">
    <property type="nucleotide sequence ID" value="NZ_CACRTI010000018.1"/>
</dbReference>
<evidence type="ECO:0000313" key="1">
    <source>
        <dbReference type="EMBL" id="VYT49197.1"/>
    </source>
</evidence>